<dbReference type="EMBL" id="JBBMFI010000084">
    <property type="protein sequence ID" value="MEQ2566610.1"/>
    <property type="molecule type" value="Genomic_DNA"/>
</dbReference>
<feature type="transmembrane region" description="Helical" evidence="1">
    <location>
        <begin position="36"/>
        <end position="55"/>
    </location>
</feature>
<organism evidence="2 3">
    <name type="scientific">Ruminococcoides intestinihominis</name>
    <dbReference type="NCBI Taxonomy" id="3133161"/>
    <lineage>
        <taxon>Bacteria</taxon>
        <taxon>Bacillati</taxon>
        <taxon>Bacillota</taxon>
        <taxon>Clostridia</taxon>
        <taxon>Eubacteriales</taxon>
        <taxon>Oscillospiraceae</taxon>
        <taxon>Ruminococcoides</taxon>
    </lineage>
</organism>
<protein>
    <submittedName>
        <fullName evidence="2">Uncharacterized protein</fullName>
    </submittedName>
</protein>
<feature type="transmembrane region" description="Helical" evidence="1">
    <location>
        <begin position="6"/>
        <end position="24"/>
    </location>
</feature>
<sequence length="141" mass="16013">MKYLCIIIAIALLIVGIILIVSKAKGKVVDNKVQRNVGGIVIGIIMCIVSIAYFIGCYTYTTNNYDRLLTTKSDLSKRVTMMMSNYDEVKSYNDRYDRITDSIFSFIGDDEEVSKFDINELDKQGYIIKPSTTKYVLKPSH</sequence>
<keyword evidence="1" id="KW-0812">Transmembrane</keyword>
<evidence type="ECO:0000256" key="1">
    <source>
        <dbReference type="SAM" id="Phobius"/>
    </source>
</evidence>
<name>A0ABV1HWB9_9FIRM</name>
<dbReference type="Proteomes" id="UP001478133">
    <property type="component" value="Unassembled WGS sequence"/>
</dbReference>
<keyword evidence="1" id="KW-0472">Membrane</keyword>
<dbReference type="RefSeq" id="WP_367286516.1">
    <property type="nucleotide sequence ID" value="NZ_JBBMEY010000029.1"/>
</dbReference>
<gene>
    <name evidence="2" type="ORF">ABFO16_10290</name>
</gene>
<reference evidence="2 3" key="1">
    <citation type="submission" date="2024-03" db="EMBL/GenBank/DDBJ databases">
        <title>Human intestinal bacterial collection.</title>
        <authorList>
            <person name="Pauvert C."/>
            <person name="Hitch T.C.A."/>
            <person name="Clavel T."/>
        </authorList>
    </citation>
    <scope>NUCLEOTIDE SEQUENCE [LARGE SCALE GENOMIC DNA]</scope>
    <source>
        <strain evidence="2 3">CLA-AP-H18</strain>
    </source>
</reference>
<keyword evidence="1" id="KW-1133">Transmembrane helix</keyword>
<proteinExistence type="predicted"/>
<evidence type="ECO:0000313" key="2">
    <source>
        <dbReference type="EMBL" id="MEQ2566610.1"/>
    </source>
</evidence>
<keyword evidence="3" id="KW-1185">Reference proteome</keyword>
<accession>A0ABV1HWB9</accession>
<comment type="caution">
    <text evidence="2">The sequence shown here is derived from an EMBL/GenBank/DDBJ whole genome shotgun (WGS) entry which is preliminary data.</text>
</comment>
<evidence type="ECO:0000313" key="3">
    <source>
        <dbReference type="Proteomes" id="UP001478133"/>
    </source>
</evidence>